<keyword evidence="2" id="KW-0238">DNA-binding</keyword>
<dbReference type="PANTHER" id="PTHR33204:SF18">
    <property type="entry name" value="TRANSCRIPTIONAL REGULATORY PROTEIN"/>
    <property type="match status" value="1"/>
</dbReference>
<evidence type="ECO:0000256" key="3">
    <source>
        <dbReference type="ARBA" id="ARBA00023163"/>
    </source>
</evidence>
<accession>A0A6H9Z4X3</accession>
<dbReference type="AlphaFoldDB" id="A0A6H9Z4X3"/>
<reference evidence="6 7" key="1">
    <citation type="submission" date="2019-09" db="EMBL/GenBank/DDBJ databases">
        <title>Actinomadura physcomitrii sp. nov., a novel actinomycete isolated from moss [Physcomitrium sphaericum (Ludw) Fuernr].</title>
        <authorList>
            <person name="Zhuang X."/>
            <person name="Liu C."/>
        </authorList>
    </citation>
    <scope>NUCLEOTIDE SEQUENCE [LARGE SCALE GENOMIC DNA]</scope>
    <source>
        <strain evidence="6 7">HMC1</strain>
    </source>
</reference>
<dbReference type="OrthoDB" id="9792527at2"/>
<keyword evidence="7" id="KW-1185">Reference proteome</keyword>
<sequence length="232" mass="24847">MPTSRSYRDSCGVARALDVVGERWALLVVRELLLVPQRFSELRRALPHVSSNLLSDRLRELEHNGVIRRRPAPAEGPRVYELTEWGRKLEPIVLAMGDWGVDAPQPPPPAALSATSVLIFLRGAARPDPAAPPTTCRLELDGRVWTVRLASGRVQVQPGEPATADVSLRAEPKTFSALLADPATLATACADGSVAVVGDLSAIDRLLHAVTDPWPSGDQTSASPEVAGPHTS</sequence>
<evidence type="ECO:0000313" key="6">
    <source>
        <dbReference type="EMBL" id="KAB2350032.1"/>
    </source>
</evidence>
<evidence type="ECO:0000256" key="4">
    <source>
        <dbReference type="SAM" id="MobiDB-lite"/>
    </source>
</evidence>
<dbReference type="InterPro" id="IPR002577">
    <property type="entry name" value="HTH_HxlR"/>
</dbReference>
<feature type="region of interest" description="Disordered" evidence="4">
    <location>
        <begin position="212"/>
        <end position="232"/>
    </location>
</feature>
<dbReference type="InterPro" id="IPR036527">
    <property type="entry name" value="SCP2_sterol-bd_dom_sf"/>
</dbReference>
<dbReference type="InterPro" id="IPR036390">
    <property type="entry name" value="WH_DNA-bd_sf"/>
</dbReference>
<name>A0A6H9Z4X3_9ACTN</name>
<dbReference type="InterPro" id="IPR036388">
    <property type="entry name" value="WH-like_DNA-bd_sf"/>
</dbReference>
<dbReference type="SUPFAM" id="SSF46785">
    <property type="entry name" value="Winged helix' DNA-binding domain"/>
    <property type="match status" value="1"/>
</dbReference>
<dbReference type="GO" id="GO:0003677">
    <property type="term" value="F:DNA binding"/>
    <property type="evidence" value="ECO:0007669"/>
    <property type="project" value="UniProtKB-KW"/>
</dbReference>
<dbReference type="PANTHER" id="PTHR33204">
    <property type="entry name" value="TRANSCRIPTIONAL REGULATOR, MARR FAMILY"/>
    <property type="match status" value="1"/>
</dbReference>
<evidence type="ECO:0000259" key="5">
    <source>
        <dbReference type="PROSITE" id="PS51118"/>
    </source>
</evidence>
<gene>
    <name evidence="6" type="ORF">F8566_09380</name>
</gene>
<evidence type="ECO:0000313" key="7">
    <source>
        <dbReference type="Proteomes" id="UP000468735"/>
    </source>
</evidence>
<keyword evidence="1" id="KW-0805">Transcription regulation</keyword>
<dbReference type="Proteomes" id="UP000468735">
    <property type="component" value="Unassembled WGS sequence"/>
</dbReference>
<feature type="domain" description="HTH hxlR-type" evidence="5">
    <location>
        <begin position="11"/>
        <end position="108"/>
    </location>
</feature>
<dbReference type="RefSeq" id="WP_151559591.1">
    <property type="nucleotide sequence ID" value="NZ_WBMT01000004.1"/>
</dbReference>
<evidence type="ECO:0000256" key="2">
    <source>
        <dbReference type="ARBA" id="ARBA00023125"/>
    </source>
</evidence>
<dbReference type="Gene3D" id="3.30.1050.10">
    <property type="entry name" value="SCP2 sterol-binding domain"/>
    <property type="match status" value="1"/>
</dbReference>
<dbReference type="Gene3D" id="1.10.10.10">
    <property type="entry name" value="Winged helix-like DNA-binding domain superfamily/Winged helix DNA-binding domain"/>
    <property type="match status" value="1"/>
</dbReference>
<protein>
    <submittedName>
        <fullName evidence="6">Transcriptional regulator</fullName>
    </submittedName>
</protein>
<organism evidence="6 7">
    <name type="scientific">Actinomadura rudentiformis</name>
    <dbReference type="NCBI Taxonomy" id="359158"/>
    <lineage>
        <taxon>Bacteria</taxon>
        <taxon>Bacillati</taxon>
        <taxon>Actinomycetota</taxon>
        <taxon>Actinomycetes</taxon>
        <taxon>Streptosporangiales</taxon>
        <taxon>Thermomonosporaceae</taxon>
        <taxon>Actinomadura</taxon>
    </lineage>
</organism>
<dbReference type="Pfam" id="PF02036">
    <property type="entry name" value="SCP2"/>
    <property type="match status" value="1"/>
</dbReference>
<keyword evidence="3" id="KW-0804">Transcription</keyword>
<dbReference type="EMBL" id="WBMT01000004">
    <property type="protein sequence ID" value="KAB2350032.1"/>
    <property type="molecule type" value="Genomic_DNA"/>
</dbReference>
<proteinExistence type="predicted"/>
<comment type="caution">
    <text evidence="6">The sequence shown here is derived from an EMBL/GenBank/DDBJ whole genome shotgun (WGS) entry which is preliminary data.</text>
</comment>
<dbReference type="PROSITE" id="PS51118">
    <property type="entry name" value="HTH_HXLR"/>
    <property type="match status" value="1"/>
</dbReference>
<dbReference type="SUPFAM" id="SSF55718">
    <property type="entry name" value="SCP-like"/>
    <property type="match status" value="1"/>
</dbReference>
<evidence type="ECO:0000256" key="1">
    <source>
        <dbReference type="ARBA" id="ARBA00023015"/>
    </source>
</evidence>
<dbReference type="Pfam" id="PF01638">
    <property type="entry name" value="HxlR"/>
    <property type="match status" value="1"/>
</dbReference>
<dbReference type="InterPro" id="IPR003033">
    <property type="entry name" value="SCP2_sterol-bd_dom"/>
</dbReference>